<feature type="compositionally biased region" description="Basic and acidic residues" evidence="1">
    <location>
        <begin position="77"/>
        <end position="93"/>
    </location>
</feature>
<reference evidence="3" key="1">
    <citation type="journal article" date="2015" name="Genome Announc.">
        <title>Draft Genome Sequence of Anaerolineae Strain TC1, a Novel Isolate from a Methanogenic Wastewater Treatment System.</title>
        <authorList>
            <person name="Matsuura N."/>
            <person name="Tourlousse D.M."/>
            <person name="Sun L."/>
            <person name="Toyonaga M."/>
            <person name="Kuroda K."/>
            <person name="Ohashi A."/>
            <person name="Cruz R."/>
            <person name="Yamaguchi T."/>
            <person name="Sekiguchi Y."/>
        </authorList>
    </citation>
    <scope>NUCLEOTIDE SEQUENCE [LARGE SCALE GENOMIC DNA]</scope>
    <source>
        <strain evidence="3">TC1</strain>
    </source>
</reference>
<keyword evidence="4" id="KW-1185">Reference proteome</keyword>
<dbReference type="SMART" id="SM00834">
    <property type="entry name" value="CxxC_CXXC_SSSS"/>
    <property type="match status" value="1"/>
</dbReference>
<gene>
    <name evidence="3" type="ORF">ATC1_13282</name>
</gene>
<evidence type="ECO:0000256" key="1">
    <source>
        <dbReference type="SAM" id="MobiDB-lite"/>
    </source>
</evidence>
<dbReference type="PANTHER" id="PTHR34404:SF2">
    <property type="entry name" value="CONSERVED SERINE RICH PROTEIN"/>
    <property type="match status" value="1"/>
</dbReference>
<feature type="region of interest" description="Disordered" evidence="1">
    <location>
        <begin position="58"/>
        <end position="115"/>
    </location>
</feature>
<evidence type="ECO:0000313" key="3">
    <source>
        <dbReference type="EMBL" id="GAP40310.1"/>
    </source>
</evidence>
<accession>A0A0S7BTK0</accession>
<dbReference type="InterPro" id="IPR013429">
    <property type="entry name" value="Regulatory_FmdB_Zinc_ribbon"/>
</dbReference>
<dbReference type="RefSeq" id="WP_062279478.1">
    <property type="nucleotide sequence ID" value="NZ_DF968181.1"/>
</dbReference>
<feature type="compositionally biased region" description="Polar residues" evidence="1">
    <location>
        <begin position="94"/>
        <end position="105"/>
    </location>
</feature>
<name>A0A0S7BTK0_9CHLR</name>
<sequence length="115" mass="12520">MPTYTYECDNCNNKFEVFQHFSEDALKVCPRCKQMTLRKVYSPVGIVFKGSGFYATDHRSPSGMTSSGNNHDGSAAETEKKTDTGKKAEKTVKTESANIPQSTAAKSAEPVASSK</sequence>
<dbReference type="Pfam" id="PF09723">
    <property type="entry name" value="Zn_ribbon_8"/>
    <property type="match status" value="1"/>
</dbReference>
<dbReference type="Proteomes" id="UP000053370">
    <property type="component" value="Unassembled WGS sequence"/>
</dbReference>
<dbReference type="NCBIfam" id="TIGR02605">
    <property type="entry name" value="CxxC_CxxC_SSSS"/>
    <property type="match status" value="1"/>
</dbReference>
<feature type="compositionally biased region" description="Polar residues" evidence="1">
    <location>
        <begin position="62"/>
        <end position="72"/>
    </location>
</feature>
<dbReference type="PANTHER" id="PTHR34404">
    <property type="entry name" value="REGULATORY PROTEIN, FMDB FAMILY"/>
    <property type="match status" value="1"/>
</dbReference>
<evidence type="ECO:0000313" key="4">
    <source>
        <dbReference type="Proteomes" id="UP000053370"/>
    </source>
</evidence>
<dbReference type="OrthoDB" id="9813321at2"/>
<dbReference type="AlphaFoldDB" id="A0A0S7BTK0"/>
<protein>
    <submittedName>
        <fullName evidence="3">Putative regulatory protein, FmdB family</fullName>
    </submittedName>
</protein>
<feature type="domain" description="Putative regulatory protein FmdB zinc ribbon" evidence="2">
    <location>
        <begin position="1"/>
        <end position="42"/>
    </location>
</feature>
<dbReference type="STRING" id="1678840.ATC1_13282"/>
<organism evidence="3">
    <name type="scientific">Flexilinea flocculi</name>
    <dbReference type="NCBI Taxonomy" id="1678840"/>
    <lineage>
        <taxon>Bacteria</taxon>
        <taxon>Bacillati</taxon>
        <taxon>Chloroflexota</taxon>
        <taxon>Anaerolineae</taxon>
        <taxon>Anaerolineales</taxon>
        <taxon>Anaerolineaceae</taxon>
        <taxon>Flexilinea</taxon>
    </lineage>
</organism>
<proteinExistence type="predicted"/>
<evidence type="ECO:0000259" key="2">
    <source>
        <dbReference type="SMART" id="SM00834"/>
    </source>
</evidence>
<dbReference type="EMBL" id="DF968181">
    <property type="protein sequence ID" value="GAP40310.1"/>
    <property type="molecule type" value="Genomic_DNA"/>
</dbReference>